<dbReference type="InterPro" id="IPR039421">
    <property type="entry name" value="Type_1_exporter"/>
</dbReference>
<dbReference type="PANTHER" id="PTHR43394:SF1">
    <property type="entry name" value="ATP-BINDING CASSETTE SUB-FAMILY B MEMBER 10, MITOCHONDRIAL"/>
    <property type="match status" value="1"/>
</dbReference>
<dbReference type="PROSITE" id="PS50929">
    <property type="entry name" value="ABC_TM1F"/>
    <property type="match status" value="1"/>
</dbReference>
<dbReference type="InterPro" id="IPR011527">
    <property type="entry name" value="ABC1_TM_dom"/>
</dbReference>
<dbReference type="RefSeq" id="WP_169604843.1">
    <property type="nucleotide sequence ID" value="NZ_CP051481.1"/>
</dbReference>
<accession>A0A858U2Z7</accession>
<dbReference type="GO" id="GO:0016887">
    <property type="term" value="F:ATP hydrolysis activity"/>
    <property type="evidence" value="ECO:0007669"/>
    <property type="project" value="InterPro"/>
</dbReference>
<dbReference type="InterPro" id="IPR003439">
    <property type="entry name" value="ABC_transporter-like_ATP-bd"/>
</dbReference>
<dbReference type="EMBL" id="CP051481">
    <property type="protein sequence ID" value="QJG66792.1"/>
    <property type="molecule type" value="Genomic_DNA"/>
</dbReference>
<feature type="transmembrane region" description="Helical" evidence="8">
    <location>
        <begin position="156"/>
        <end position="178"/>
    </location>
</feature>
<keyword evidence="5" id="KW-0788">Thiol protease</keyword>
<dbReference type="Pfam" id="PF00664">
    <property type="entry name" value="ABC_membrane"/>
    <property type="match status" value="1"/>
</dbReference>
<feature type="transmembrane region" description="Helical" evidence="8">
    <location>
        <begin position="296"/>
        <end position="318"/>
    </location>
</feature>
<comment type="subcellular location">
    <subcellularLocation>
        <location evidence="1">Cell membrane</location>
        <topology evidence="1">Multi-pass membrane protein</topology>
    </subcellularLocation>
</comment>
<dbReference type="GO" id="GO:0006508">
    <property type="term" value="P:proteolysis"/>
    <property type="evidence" value="ECO:0007669"/>
    <property type="project" value="InterPro"/>
</dbReference>
<dbReference type="KEGG" id="mphe:HGG69_00390"/>
<dbReference type="PANTHER" id="PTHR43394">
    <property type="entry name" value="ATP-DEPENDENT PERMEASE MDL1, MITOCHONDRIAL"/>
    <property type="match status" value="1"/>
</dbReference>
<dbReference type="GO" id="GO:0008234">
    <property type="term" value="F:cysteine-type peptidase activity"/>
    <property type="evidence" value="ECO:0007669"/>
    <property type="project" value="UniProtKB-KW"/>
</dbReference>
<keyword evidence="11" id="KW-0067">ATP-binding</keyword>
<dbReference type="InterPro" id="IPR005074">
    <property type="entry name" value="Peptidase_C39"/>
</dbReference>
<sequence>MRIKKQNDEKDCGIVCLQSFYKKYHHKWLDLNFFKTTANYSNGGINLLDLQECAKHFGLFIDILEGDYQSFLNLKLSEPLLTILKIDNRLHYSIILSKNDNFIILLDPIKGRMKVTLNEFQNWYMDVIMTVKADPNYSYLSIKHRKTDVCLFDVKYTLFSIFISIAIFIISILCSQIMKTIIDQIIPSQEKTHLKYILILFLWLTLIKSLLFFVNYILSQKIYRTIHLQLNKMFVHKLLNGKIAEIEKISQADMLQRFTFLSSIAEYESNVFIFVCSNIICLLFSCILLIYVNNYLFLICFLFFIIIFSISLAYKILIKKNIENLIIKNRDYLKTSIDAVTNFKCLRMTYEKYKYQEKLATLLNSQTLSERWYKNQNSTKNLLINFITSLVPMILFYCGVLLIFNKRIKLGDVILFTTLFNFICDPINKISDLIANKNNIREQKNRLSYVLNISTEQNNLPFIQLTDINQITLKNFSFGFSKFTKILNIKEQTLTKHTIITGNNGCGKSTLLNILYKLYDYDGNIKVDRNELKSINIDEWRINTILLKNSSFIHSDNVYNFLTLNNVSLQNNLYFADQKYKLNKLLNKINIDFYSSIENYGDNFSEGQKTLINVLKIFTHNPKMVLLDEVFDNLHPSIFNELKAILQDYLKDKMVIEISHNERYIFNENKVTL</sequence>
<dbReference type="GO" id="GO:0005886">
    <property type="term" value="C:plasma membrane"/>
    <property type="evidence" value="ECO:0007669"/>
    <property type="project" value="UniProtKB-SubCell"/>
</dbReference>
<feature type="domain" description="ABC transmembrane type-1" evidence="9">
    <location>
        <begin position="158"/>
        <end position="439"/>
    </location>
</feature>
<gene>
    <name evidence="11" type="ORF">HGG69_00390</name>
</gene>
<reference evidence="11 12" key="1">
    <citation type="submission" date="2020-04" db="EMBL/GenBank/DDBJ databases">
        <title>Novel Mycoplasma species detected in Phocoena phocoena (harbor porpoise) from the USA.</title>
        <authorList>
            <person name="Volokhov D.V."/>
        </authorList>
    </citation>
    <scope>NUCLEOTIDE SEQUENCE [LARGE SCALE GENOMIC DNA]</scope>
    <source>
        <strain evidence="11 12">Phocoena C-264-GEN</strain>
    </source>
</reference>
<evidence type="ECO:0000256" key="2">
    <source>
        <dbReference type="ARBA" id="ARBA00005417"/>
    </source>
</evidence>
<dbReference type="NCBIfam" id="NF045998">
    <property type="entry name" value="cleave_ABC_plasm"/>
    <property type="match status" value="1"/>
</dbReference>
<keyword evidence="7 8" id="KW-0472">Membrane</keyword>
<keyword evidence="11" id="KW-0547">Nucleotide-binding</keyword>
<evidence type="ECO:0000259" key="10">
    <source>
        <dbReference type="PROSITE" id="PS50990"/>
    </source>
</evidence>
<evidence type="ECO:0000313" key="12">
    <source>
        <dbReference type="Proteomes" id="UP000501060"/>
    </source>
</evidence>
<dbReference type="GO" id="GO:0015421">
    <property type="term" value="F:ABC-type oligopeptide transporter activity"/>
    <property type="evidence" value="ECO:0007669"/>
    <property type="project" value="TreeGrafter"/>
</dbReference>
<keyword evidence="6 8" id="KW-1133">Transmembrane helix</keyword>
<comment type="similarity">
    <text evidence="2">Belongs to the ABC transporter superfamily.</text>
</comment>
<dbReference type="AlphaFoldDB" id="A0A858U2Z7"/>
<proteinExistence type="inferred from homology"/>
<keyword evidence="5" id="KW-0645">Protease</keyword>
<dbReference type="Pfam" id="PF00005">
    <property type="entry name" value="ABC_tran"/>
    <property type="match status" value="1"/>
</dbReference>
<evidence type="ECO:0000256" key="7">
    <source>
        <dbReference type="ARBA" id="ARBA00023136"/>
    </source>
</evidence>
<evidence type="ECO:0000256" key="1">
    <source>
        <dbReference type="ARBA" id="ARBA00004651"/>
    </source>
</evidence>
<evidence type="ECO:0000256" key="3">
    <source>
        <dbReference type="ARBA" id="ARBA00022692"/>
    </source>
</evidence>
<evidence type="ECO:0000256" key="8">
    <source>
        <dbReference type="SAM" id="Phobius"/>
    </source>
</evidence>
<keyword evidence="4" id="KW-0378">Hydrolase</keyword>
<dbReference type="InterPro" id="IPR027417">
    <property type="entry name" value="P-loop_NTPase"/>
</dbReference>
<dbReference type="Pfam" id="PF03412">
    <property type="entry name" value="Peptidase_C39"/>
    <property type="match status" value="1"/>
</dbReference>
<evidence type="ECO:0000259" key="9">
    <source>
        <dbReference type="PROSITE" id="PS50929"/>
    </source>
</evidence>
<feature type="transmembrane region" description="Helical" evidence="8">
    <location>
        <begin position="198"/>
        <end position="218"/>
    </location>
</feature>
<name>A0A858U2Z7_9MOLU</name>
<feature type="transmembrane region" description="Helical" evidence="8">
    <location>
        <begin position="382"/>
        <end position="404"/>
    </location>
</feature>
<keyword evidence="12" id="KW-1185">Reference proteome</keyword>
<evidence type="ECO:0000256" key="6">
    <source>
        <dbReference type="ARBA" id="ARBA00022989"/>
    </source>
</evidence>
<dbReference type="InterPro" id="IPR036640">
    <property type="entry name" value="ABC1_TM_sf"/>
</dbReference>
<dbReference type="SUPFAM" id="SSF90123">
    <property type="entry name" value="ABC transporter transmembrane region"/>
    <property type="match status" value="1"/>
</dbReference>
<evidence type="ECO:0000256" key="4">
    <source>
        <dbReference type="ARBA" id="ARBA00022801"/>
    </source>
</evidence>
<dbReference type="Gene3D" id="3.40.50.300">
    <property type="entry name" value="P-loop containing nucleotide triphosphate hydrolases"/>
    <property type="match status" value="1"/>
</dbReference>
<feature type="domain" description="Peptidase C39" evidence="10">
    <location>
        <begin position="6"/>
        <end position="131"/>
    </location>
</feature>
<dbReference type="PROSITE" id="PS50990">
    <property type="entry name" value="PEPTIDASE_C39"/>
    <property type="match status" value="1"/>
</dbReference>
<dbReference type="Gene3D" id="3.90.70.10">
    <property type="entry name" value="Cysteine proteinases"/>
    <property type="match status" value="1"/>
</dbReference>
<protein>
    <submittedName>
        <fullName evidence="11">ATP-binding cassette domain-containing protein</fullName>
    </submittedName>
</protein>
<evidence type="ECO:0000256" key="5">
    <source>
        <dbReference type="ARBA" id="ARBA00022807"/>
    </source>
</evidence>
<organism evidence="11 12">
    <name type="scientific">Mycoplasma phocoenae</name>
    <dbReference type="NCBI Taxonomy" id="754517"/>
    <lineage>
        <taxon>Bacteria</taxon>
        <taxon>Bacillati</taxon>
        <taxon>Mycoplasmatota</taxon>
        <taxon>Mollicutes</taxon>
        <taxon>Mycoplasmataceae</taxon>
        <taxon>Mycoplasma</taxon>
    </lineage>
</organism>
<dbReference type="Gene3D" id="1.20.1560.10">
    <property type="entry name" value="ABC transporter type 1, transmembrane domain"/>
    <property type="match status" value="1"/>
</dbReference>
<keyword evidence="3 8" id="KW-0812">Transmembrane</keyword>
<dbReference type="SUPFAM" id="SSF52540">
    <property type="entry name" value="P-loop containing nucleoside triphosphate hydrolases"/>
    <property type="match status" value="1"/>
</dbReference>
<dbReference type="Proteomes" id="UP000501060">
    <property type="component" value="Chromosome"/>
</dbReference>
<feature type="transmembrane region" description="Helical" evidence="8">
    <location>
        <begin position="271"/>
        <end position="290"/>
    </location>
</feature>
<dbReference type="GO" id="GO:0005524">
    <property type="term" value="F:ATP binding"/>
    <property type="evidence" value="ECO:0007669"/>
    <property type="project" value="UniProtKB-KW"/>
</dbReference>
<evidence type="ECO:0000313" key="11">
    <source>
        <dbReference type="EMBL" id="QJG66792.1"/>
    </source>
</evidence>